<organism evidence="1 2">
    <name type="scientific">Anaerobaca lacustris</name>
    <dbReference type="NCBI Taxonomy" id="3044600"/>
    <lineage>
        <taxon>Bacteria</taxon>
        <taxon>Pseudomonadati</taxon>
        <taxon>Planctomycetota</taxon>
        <taxon>Phycisphaerae</taxon>
        <taxon>Sedimentisphaerales</taxon>
        <taxon>Anaerobacaceae</taxon>
        <taxon>Anaerobaca</taxon>
    </lineage>
</organism>
<dbReference type="Proteomes" id="UP001431776">
    <property type="component" value="Unassembled WGS sequence"/>
</dbReference>
<dbReference type="NCBIfam" id="TIGR02436">
    <property type="entry name" value="four helix bundle protein"/>
    <property type="match status" value="1"/>
</dbReference>
<protein>
    <submittedName>
        <fullName evidence="1">Four helix bundle protein</fullName>
    </submittedName>
</protein>
<evidence type="ECO:0000313" key="2">
    <source>
        <dbReference type="Proteomes" id="UP001431776"/>
    </source>
</evidence>
<dbReference type="PIRSF" id="PIRSF035652">
    <property type="entry name" value="CHP02436"/>
    <property type="match status" value="1"/>
</dbReference>
<dbReference type="EMBL" id="JASCXX010000003">
    <property type="protein sequence ID" value="MDI6448209.1"/>
    <property type="molecule type" value="Genomic_DNA"/>
</dbReference>
<dbReference type="Gene3D" id="1.20.1440.60">
    <property type="entry name" value="23S rRNA-intervening sequence"/>
    <property type="match status" value="1"/>
</dbReference>
<proteinExistence type="predicted"/>
<name>A0AAW6TXP2_9BACT</name>
<reference evidence="1" key="1">
    <citation type="submission" date="2023-05" db="EMBL/GenBank/DDBJ databases">
        <title>Anaerotaeda fermentans gen. nov., sp. nov., a novel anaerobic planctomycete of the new family within the order Sedimentisphaerales isolated from Taman Peninsula, Russia.</title>
        <authorList>
            <person name="Khomyakova M.A."/>
            <person name="Merkel A.Y."/>
            <person name="Slobodkin A.I."/>
        </authorList>
    </citation>
    <scope>NUCLEOTIDE SEQUENCE</scope>
    <source>
        <strain evidence="1">M17dextr</strain>
    </source>
</reference>
<dbReference type="InterPro" id="IPR036583">
    <property type="entry name" value="23S_rRNA_IVS_sf"/>
</dbReference>
<dbReference type="AlphaFoldDB" id="A0AAW6TXP2"/>
<dbReference type="Pfam" id="PF05635">
    <property type="entry name" value="23S_rRNA_IVP"/>
    <property type="match status" value="1"/>
</dbReference>
<evidence type="ECO:0000313" key="1">
    <source>
        <dbReference type="EMBL" id="MDI6448209.1"/>
    </source>
</evidence>
<dbReference type="RefSeq" id="WP_349243616.1">
    <property type="nucleotide sequence ID" value="NZ_JASCXX010000003.1"/>
</dbReference>
<comment type="caution">
    <text evidence="1">The sequence shown here is derived from an EMBL/GenBank/DDBJ whole genome shotgun (WGS) entry which is preliminary data.</text>
</comment>
<keyword evidence="2" id="KW-1185">Reference proteome</keyword>
<gene>
    <name evidence="1" type="ORF">QJ522_04045</name>
</gene>
<dbReference type="SUPFAM" id="SSF158446">
    <property type="entry name" value="IVS-encoded protein-like"/>
    <property type="match status" value="1"/>
</dbReference>
<dbReference type="InterPro" id="IPR012657">
    <property type="entry name" value="23S_rRNA-intervening_sequence"/>
</dbReference>
<sequence>MNAEGLKRRTKDFAHRWVKLSLALPKGYLGNHVRGQLIRASTSVASNCRATCLSQSKAAFVSKLSIVLEEADESAFWMEFAAEEDLVAQSAVGRLLGEAQELTAIFAAARKTARNHSAEFPSCRLSDENHQ</sequence>
<accession>A0AAW6TXP2</accession>